<feature type="chain" id="PRO_5045081871" description="Membrane dipeptidase (Peptidase family M19)" evidence="1">
    <location>
        <begin position="32"/>
        <end position="691"/>
    </location>
</feature>
<dbReference type="RefSeq" id="WP_245386237.1">
    <property type="nucleotide sequence ID" value="NZ_BMRU01000029.1"/>
</dbReference>
<dbReference type="InterPro" id="IPR032466">
    <property type="entry name" value="Metal_Hydrolase"/>
</dbReference>
<evidence type="ECO:0000313" key="3">
    <source>
        <dbReference type="Proteomes" id="UP000660554"/>
    </source>
</evidence>
<accession>A0ABQ3NXK6</accession>
<sequence>MNRRKALGRSRYLLIGLVLALVTLALGPAAAAGSPAGPQWWEPVARPAPDSQVNVTGEPFTGTDAQGRVRGYVDAHVHLMSDEGFGGRLVCGKVFSPAGVADALKDCPEHYPNGVLALFDMITKGGDGRHDPNGWPTFRDWPAHDSATHQQTYYAWVERAWRGGQRVLVNDMVTNGVICSLYFFKDRGCDEMTAIRLQIQKTYELQAHVDAMYGGAGKGWFRVVTDPDQAREVIRQGKLAVVLGVETSEPFGCKRVLDSARCTMDDIDRGLDELHRLGVRSMFLCHKFDNALCGVRFDSGTQGMAVNAGQFLSTGTFWSTEPCPGPEHDNPIGFGLAAETEEGAEARVRGALPEGVELPQYGGASLQAAQCNRRGLTALGEYAVLGMTKRGMMLEIDHMSVKAANQALRVLEAERYPGVLSTHGWMDENWTERVYRLGGFITGHMFEAPAFAAEAREHAALRARYGAGYGIGTDMNGFAWLPGPRAAAGDQVRYPFRSPDGGSLLDRQVTGSRVWDVNTDGGGAHYGLVPDWIEDIRVTGGQDVVDELMQGAEGYLRTWGRAHGHTTPYVPLVRGYRPHAGHLASSRPLPAGFTHEAVWKVLRDPAPGTVRLYECKAANHSLLTPDPGCEGQEPLGAVGYVHTKAVPGSVPLYRCYIPSVFDHFVSSRADCEGPYAREGLLGHVMPVTAAP</sequence>
<organism evidence="2 3">
    <name type="scientific">Streptomyces virginiae</name>
    <name type="common">Streptomyces cinnamonensis</name>
    <dbReference type="NCBI Taxonomy" id="1961"/>
    <lineage>
        <taxon>Bacteria</taxon>
        <taxon>Bacillati</taxon>
        <taxon>Actinomycetota</taxon>
        <taxon>Actinomycetes</taxon>
        <taxon>Kitasatosporales</taxon>
        <taxon>Streptomycetaceae</taxon>
        <taxon>Streptomyces</taxon>
    </lineage>
</organism>
<evidence type="ECO:0008006" key="4">
    <source>
        <dbReference type="Google" id="ProtNLM"/>
    </source>
</evidence>
<dbReference type="EMBL" id="BNDV01000017">
    <property type="protein sequence ID" value="GHI17519.1"/>
    <property type="molecule type" value="Genomic_DNA"/>
</dbReference>
<evidence type="ECO:0000256" key="1">
    <source>
        <dbReference type="SAM" id="SignalP"/>
    </source>
</evidence>
<feature type="signal peptide" evidence="1">
    <location>
        <begin position="1"/>
        <end position="31"/>
    </location>
</feature>
<evidence type="ECO:0000313" key="2">
    <source>
        <dbReference type="EMBL" id="GHI17519.1"/>
    </source>
</evidence>
<protein>
    <recommendedName>
        <fullName evidence="4">Membrane dipeptidase (Peptidase family M19)</fullName>
    </recommendedName>
</protein>
<proteinExistence type="predicted"/>
<dbReference type="Proteomes" id="UP000660554">
    <property type="component" value="Unassembled WGS sequence"/>
</dbReference>
<name>A0ABQ3NXK6_STRVG</name>
<reference evidence="3" key="1">
    <citation type="submission" date="2020-09" db="EMBL/GenBank/DDBJ databases">
        <title>Whole genome shotgun sequence of Streptomyces cinnamonensis NBRC 15873.</title>
        <authorList>
            <person name="Komaki H."/>
            <person name="Tamura T."/>
        </authorList>
    </citation>
    <scope>NUCLEOTIDE SEQUENCE [LARGE SCALE GENOMIC DNA]</scope>
    <source>
        <strain evidence="3">NBRC 15873</strain>
    </source>
</reference>
<dbReference type="Gene3D" id="3.20.20.140">
    <property type="entry name" value="Metal-dependent hydrolases"/>
    <property type="match status" value="1"/>
</dbReference>
<comment type="caution">
    <text evidence="2">The sequence shown here is derived from an EMBL/GenBank/DDBJ whole genome shotgun (WGS) entry which is preliminary data.</text>
</comment>
<keyword evidence="3" id="KW-1185">Reference proteome</keyword>
<gene>
    <name evidence="2" type="ORF">Scinn_69820</name>
</gene>
<keyword evidence="1" id="KW-0732">Signal</keyword>
<dbReference type="SUPFAM" id="SSF51556">
    <property type="entry name" value="Metallo-dependent hydrolases"/>
    <property type="match status" value="1"/>
</dbReference>
<dbReference type="GeneID" id="86959180"/>